<comment type="subcellular location">
    <subcellularLocation>
        <location evidence="1">Cell membrane</location>
    </subcellularLocation>
</comment>
<dbReference type="RefSeq" id="WP_329780041.1">
    <property type="nucleotide sequence ID" value="NZ_JAYJJU010000007.1"/>
</dbReference>
<organism evidence="9 10">
    <name type="scientific">[Mycobacterium] nativiensis</name>
    <dbReference type="NCBI Taxonomy" id="2855503"/>
    <lineage>
        <taxon>Bacteria</taxon>
        <taxon>Bacillati</taxon>
        <taxon>Actinomycetota</taxon>
        <taxon>Actinomycetes</taxon>
        <taxon>Mycobacteriales</taxon>
        <taxon>Mycobacteriaceae</taxon>
        <taxon>Mycolicibacter</taxon>
    </lineage>
</organism>
<dbReference type="Proteomes" id="UP001298593">
    <property type="component" value="Unassembled WGS sequence"/>
</dbReference>
<evidence type="ECO:0000256" key="6">
    <source>
        <dbReference type="ARBA" id="ARBA00023136"/>
    </source>
</evidence>
<evidence type="ECO:0000313" key="10">
    <source>
        <dbReference type="Proteomes" id="UP001298593"/>
    </source>
</evidence>
<dbReference type="InterPro" id="IPR021368">
    <property type="entry name" value="T7SS_EccE"/>
</dbReference>
<gene>
    <name evidence="9" type="primary">eccE</name>
    <name evidence="9" type="ORF">KV113_10005</name>
</gene>
<keyword evidence="4 7" id="KW-0812">Transmembrane</keyword>
<keyword evidence="10" id="KW-1185">Reference proteome</keyword>
<accession>A0ABU5XV88</accession>
<keyword evidence="6 7" id="KW-0472">Membrane</keyword>
<sequence>MTVTLDSAVAGEVTVRQSADDEAPAPAVRPGSLPGWQVQMPLRRVLIAEGVAAVTVLALARVTVWWALIPVVLVVLLVSTVTYREATASRWLHRAWTLRRTRRRERSRAARAIIPEPFSVELPGVGPIGMRWDGEYALTMIALHGQEYAETALIPEGVDTRDVMPLEACAALLQQFGGLELHSVDVVSEGTRTASDGWYTPRYAEIIADRAAVGIRRTWLVLRLRPQACLLAMAYRASVAQAAAAATERIRQAAARDGCRAVTCSPEQLSEATAALLDHRDLDSYSERWTDLRVGDDYVSVYRVAGKDLTTRHLNDLWTIRAKKTVVLLRLTRDEASGELLVSCLLRIHTASPQPHPPISTLQSVPGQTFAALLAALPLGGRSVELALSARSVAQPELRVPVGPSGFLHGMAERAGVPYLLSWSDPQRFVRVGVAASLEVVEALILRATAAGATAEIHTVRPRLWQPICDGTRISLARPGERSDDAILVVADGEQPRKVLGSSGERGHTLVTVVDSDALLPEDTDIQIRQVSEQRITVLTPVRDREIQLGIMRPRNESQSLAHLRAKRGAR</sequence>
<protein>
    <submittedName>
        <fullName evidence="9">Type VII secretion protein EccE</fullName>
    </submittedName>
</protein>
<evidence type="ECO:0000313" key="9">
    <source>
        <dbReference type="EMBL" id="MEB3031890.1"/>
    </source>
</evidence>
<feature type="transmembrane region" description="Helical" evidence="7">
    <location>
        <begin position="64"/>
        <end position="83"/>
    </location>
</feature>
<dbReference type="Pfam" id="PF11203">
    <property type="entry name" value="EccE"/>
    <property type="match status" value="1"/>
</dbReference>
<dbReference type="InterPro" id="IPR050051">
    <property type="entry name" value="EccE_dom"/>
</dbReference>
<keyword evidence="3" id="KW-1003">Cell membrane</keyword>
<comment type="caution">
    <text evidence="9">The sequence shown here is derived from an EMBL/GenBank/DDBJ whole genome shotgun (WGS) entry which is preliminary data.</text>
</comment>
<dbReference type="EMBL" id="JAYJJU010000007">
    <property type="protein sequence ID" value="MEB3031890.1"/>
    <property type="molecule type" value="Genomic_DNA"/>
</dbReference>
<name>A0ABU5XV88_9MYCO</name>
<evidence type="ECO:0000259" key="8">
    <source>
        <dbReference type="Pfam" id="PF11203"/>
    </source>
</evidence>
<evidence type="ECO:0000256" key="4">
    <source>
        <dbReference type="ARBA" id="ARBA00022692"/>
    </source>
</evidence>
<evidence type="ECO:0000256" key="2">
    <source>
        <dbReference type="ARBA" id="ARBA00007759"/>
    </source>
</evidence>
<comment type="similarity">
    <text evidence="2">Belongs to the EccE family.</text>
</comment>
<evidence type="ECO:0000256" key="5">
    <source>
        <dbReference type="ARBA" id="ARBA00022989"/>
    </source>
</evidence>
<reference evidence="9 10" key="1">
    <citation type="submission" date="2023-12" db="EMBL/GenBank/DDBJ databases">
        <title>Description of new species of Mycobacterium terrae complex isolated from sewage at the Sao Paulo Zoological Park Foundation in Brazil.</title>
        <authorList>
            <person name="Romagnoli C.L."/>
            <person name="Conceicao E.C."/>
            <person name="Machado E."/>
            <person name="Barreto L.B.P.F."/>
            <person name="Sharma A."/>
            <person name="Silva N.M."/>
            <person name="Marques L.E."/>
            <person name="Juliana M.A."/>
            <person name="Lourenco M.C.S."/>
            <person name="Digiampietri L.A."/>
            <person name="Suffys P.N."/>
            <person name="Viana-Niero C."/>
        </authorList>
    </citation>
    <scope>NUCLEOTIDE SEQUENCE [LARGE SCALE GENOMIC DNA]</scope>
    <source>
        <strain evidence="9 10">MYC340</strain>
    </source>
</reference>
<evidence type="ECO:0000256" key="7">
    <source>
        <dbReference type="SAM" id="Phobius"/>
    </source>
</evidence>
<keyword evidence="5 7" id="KW-1133">Transmembrane helix</keyword>
<dbReference type="NCBIfam" id="TIGR03923">
    <property type="entry name" value="T7SS_EccE"/>
    <property type="match status" value="1"/>
</dbReference>
<evidence type="ECO:0000256" key="1">
    <source>
        <dbReference type="ARBA" id="ARBA00004236"/>
    </source>
</evidence>
<proteinExistence type="inferred from homology"/>
<feature type="domain" description="Type VII secretion system protein EccE" evidence="8">
    <location>
        <begin position="212"/>
        <end position="304"/>
    </location>
</feature>
<evidence type="ECO:0000256" key="3">
    <source>
        <dbReference type="ARBA" id="ARBA00022475"/>
    </source>
</evidence>